<evidence type="ECO:0000313" key="2">
    <source>
        <dbReference type="EMBL" id="POG79242.1"/>
    </source>
</evidence>
<dbReference type="Proteomes" id="UP000018888">
    <property type="component" value="Unassembled WGS sequence"/>
</dbReference>
<proteinExistence type="predicted"/>
<keyword evidence="1" id="KW-0472">Membrane</keyword>
<comment type="caution">
    <text evidence="2">The sequence shown here is derived from an EMBL/GenBank/DDBJ whole genome shotgun (WGS) entry which is preliminary data.</text>
</comment>
<sequence>MQSIQSIQYTANSYDKDFIFYSWLIICNGPIFFSLKIFYKNIIIILCKIYFLYQNNNVTTCIKYKNIIVYL</sequence>
<keyword evidence="3" id="KW-1185">Reference proteome</keyword>
<evidence type="ECO:0000256" key="1">
    <source>
        <dbReference type="SAM" id="Phobius"/>
    </source>
</evidence>
<accession>A0A2P4QNN8</accession>
<dbReference type="AlphaFoldDB" id="A0A2P4QNN8"/>
<organism evidence="2 3">
    <name type="scientific">Rhizophagus irregularis (strain DAOM 181602 / DAOM 197198 / MUCL 43194)</name>
    <name type="common">Arbuscular mycorrhizal fungus</name>
    <name type="synonym">Glomus intraradices</name>
    <dbReference type="NCBI Taxonomy" id="747089"/>
    <lineage>
        <taxon>Eukaryota</taxon>
        <taxon>Fungi</taxon>
        <taxon>Fungi incertae sedis</taxon>
        <taxon>Mucoromycota</taxon>
        <taxon>Glomeromycotina</taxon>
        <taxon>Glomeromycetes</taxon>
        <taxon>Glomerales</taxon>
        <taxon>Glomeraceae</taxon>
        <taxon>Rhizophagus</taxon>
    </lineage>
</organism>
<keyword evidence="1" id="KW-1133">Transmembrane helix</keyword>
<gene>
    <name evidence="2" type="ORF">GLOIN_2v532712</name>
</gene>
<evidence type="ECO:0000313" key="3">
    <source>
        <dbReference type="Proteomes" id="UP000018888"/>
    </source>
</evidence>
<dbReference type="EMBL" id="AUPC02000026">
    <property type="protein sequence ID" value="POG79242.1"/>
    <property type="molecule type" value="Genomic_DNA"/>
</dbReference>
<reference evidence="2 3" key="2">
    <citation type="journal article" date="2018" name="New Phytol.">
        <title>High intraspecific genome diversity in the model arbuscular mycorrhizal symbiont Rhizophagus irregularis.</title>
        <authorList>
            <person name="Chen E.C.H."/>
            <person name="Morin E."/>
            <person name="Beaudet D."/>
            <person name="Noel J."/>
            <person name="Yildirir G."/>
            <person name="Ndikumana S."/>
            <person name="Charron P."/>
            <person name="St-Onge C."/>
            <person name="Giorgi J."/>
            <person name="Kruger M."/>
            <person name="Marton T."/>
            <person name="Ropars J."/>
            <person name="Grigoriev I.V."/>
            <person name="Hainaut M."/>
            <person name="Henrissat B."/>
            <person name="Roux C."/>
            <person name="Martin F."/>
            <person name="Corradi N."/>
        </authorList>
    </citation>
    <scope>NUCLEOTIDE SEQUENCE [LARGE SCALE GENOMIC DNA]</scope>
    <source>
        <strain evidence="2 3">DAOM 197198</strain>
    </source>
</reference>
<protein>
    <submittedName>
        <fullName evidence="2">Uncharacterized protein</fullName>
    </submittedName>
</protein>
<name>A0A2P4QNN8_RHIID</name>
<keyword evidence="1" id="KW-0812">Transmembrane</keyword>
<feature type="transmembrane region" description="Helical" evidence="1">
    <location>
        <begin position="20"/>
        <end position="39"/>
    </location>
</feature>
<reference evidence="2 3" key="1">
    <citation type="journal article" date="2013" name="Proc. Natl. Acad. Sci. U.S.A.">
        <title>Genome of an arbuscular mycorrhizal fungus provides insight into the oldest plant symbiosis.</title>
        <authorList>
            <person name="Tisserant E."/>
            <person name="Malbreil M."/>
            <person name="Kuo A."/>
            <person name="Kohler A."/>
            <person name="Symeonidi A."/>
            <person name="Balestrini R."/>
            <person name="Charron P."/>
            <person name="Duensing N."/>
            <person name="Frei Dit Frey N."/>
            <person name="Gianinazzi-Pearson V."/>
            <person name="Gilbert L.B."/>
            <person name="Handa Y."/>
            <person name="Herr J.R."/>
            <person name="Hijri M."/>
            <person name="Koul R."/>
            <person name="Kawaguchi M."/>
            <person name="Krajinski F."/>
            <person name="Lammers P.J."/>
            <person name="Masclaux F.G."/>
            <person name="Murat C."/>
            <person name="Morin E."/>
            <person name="Ndikumana S."/>
            <person name="Pagni M."/>
            <person name="Petitpierre D."/>
            <person name="Requena N."/>
            <person name="Rosikiewicz P."/>
            <person name="Riley R."/>
            <person name="Saito K."/>
            <person name="San Clemente H."/>
            <person name="Shapiro H."/>
            <person name="van Tuinen D."/>
            <person name="Becard G."/>
            <person name="Bonfante P."/>
            <person name="Paszkowski U."/>
            <person name="Shachar-Hill Y.Y."/>
            <person name="Tuskan G.A."/>
            <person name="Young P.W."/>
            <person name="Sanders I.R."/>
            <person name="Henrissat B."/>
            <person name="Rensing S.A."/>
            <person name="Grigoriev I.V."/>
            <person name="Corradi N."/>
            <person name="Roux C."/>
            <person name="Martin F."/>
        </authorList>
    </citation>
    <scope>NUCLEOTIDE SEQUENCE [LARGE SCALE GENOMIC DNA]</scope>
    <source>
        <strain evidence="2 3">DAOM 197198</strain>
    </source>
</reference>